<feature type="region of interest" description="Disordered" evidence="1">
    <location>
        <begin position="143"/>
        <end position="206"/>
    </location>
</feature>
<name>A0A6C0E910_9ZZZZ</name>
<sequence>MNIISPSLDDYRMKDFNEIPNIFEVFVVSDSDMEIANGNTGIIIDMKFPDSSQKARDLFCVYIVLHQLRNLLVEPLTAQTYTQIYSGYSETNWMFINWIMNKLVVKPEYIYYSRHIRDILEWNLQRTNSSLILDNHSEFHDIIDPPDIADPPDNLRLDNPEDFMDIERQNGGSKRKRKHKSKKSRRSQKKERVNRKTKKHRIIKRK</sequence>
<proteinExistence type="predicted"/>
<feature type="compositionally biased region" description="Basic residues" evidence="1">
    <location>
        <begin position="173"/>
        <end position="206"/>
    </location>
</feature>
<accession>A0A6C0E910</accession>
<protein>
    <submittedName>
        <fullName evidence="2">Uncharacterized protein</fullName>
    </submittedName>
</protein>
<evidence type="ECO:0000313" key="2">
    <source>
        <dbReference type="EMBL" id="QHT23915.1"/>
    </source>
</evidence>
<evidence type="ECO:0000256" key="1">
    <source>
        <dbReference type="SAM" id="MobiDB-lite"/>
    </source>
</evidence>
<dbReference type="AlphaFoldDB" id="A0A6C0E910"/>
<reference evidence="2" key="1">
    <citation type="journal article" date="2020" name="Nature">
        <title>Giant virus diversity and host interactions through global metagenomics.</title>
        <authorList>
            <person name="Schulz F."/>
            <person name="Roux S."/>
            <person name="Paez-Espino D."/>
            <person name="Jungbluth S."/>
            <person name="Walsh D.A."/>
            <person name="Denef V.J."/>
            <person name="McMahon K.D."/>
            <person name="Konstantinidis K.T."/>
            <person name="Eloe-Fadrosh E.A."/>
            <person name="Kyrpides N.C."/>
            <person name="Woyke T."/>
        </authorList>
    </citation>
    <scope>NUCLEOTIDE SEQUENCE</scope>
    <source>
        <strain evidence="2">GVMAG-M-3300023179-132</strain>
    </source>
</reference>
<dbReference type="EMBL" id="MN739735">
    <property type="protein sequence ID" value="QHT23915.1"/>
    <property type="molecule type" value="Genomic_DNA"/>
</dbReference>
<organism evidence="2">
    <name type="scientific">viral metagenome</name>
    <dbReference type="NCBI Taxonomy" id="1070528"/>
    <lineage>
        <taxon>unclassified sequences</taxon>
        <taxon>metagenomes</taxon>
        <taxon>organismal metagenomes</taxon>
    </lineage>
</organism>